<proteinExistence type="predicted"/>
<dbReference type="EMBL" id="JARWBG010000044">
    <property type="protein sequence ID" value="MDH2392549.1"/>
    <property type="molecule type" value="Genomic_DNA"/>
</dbReference>
<name>A0ABT6HV15_9ACTN</name>
<comment type="caution">
    <text evidence="1">The sequence shown here is derived from an EMBL/GenBank/DDBJ whole genome shotgun (WGS) entry which is preliminary data.</text>
</comment>
<dbReference type="Proteomes" id="UP001223144">
    <property type="component" value="Unassembled WGS sequence"/>
</dbReference>
<keyword evidence="2" id="KW-1185">Reference proteome</keyword>
<sequence>MTEAHGPDATPAPIVVLGIVPTDPPFRVVEIHGNVAGTAHDITDVIRLAHQAGLTHVDLDDPAVVRWVGGGKYKWAH</sequence>
<organism evidence="1 2">
    <name type="scientific">Streptomyces chengmaiensis</name>
    <dbReference type="NCBI Taxonomy" id="3040919"/>
    <lineage>
        <taxon>Bacteria</taxon>
        <taxon>Bacillati</taxon>
        <taxon>Actinomycetota</taxon>
        <taxon>Actinomycetes</taxon>
        <taxon>Kitasatosporales</taxon>
        <taxon>Streptomycetaceae</taxon>
        <taxon>Streptomyces</taxon>
    </lineage>
</organism>
<reference evidence="1 2" key="1">
    <citation type="submission" date="2023-04" db="EMBL/GenBank/DDBJ databases">
        <title>Streptomyces chengmaiensis sp. nov. isolated from the stem of mangrove plant in Hainan.</title>
        <authorList>
            <person name="Huang X."/>
            <person name="Zhou S."/>
            <person name="Chu X."/>
            <person name="Xie Y."/>
            <person name="Lin Y."/>
        </authorList>
    </citation>
    <scope>NUCLEOTIDE SEQUENCE [LARGE SCALE GENOMIC DNA]</scope>
    <source>
        <strain evidence="1 2">HNM0663</strain>
    </source>
</reference>
<protein>
    <submittedName>
        <fullName evidence="1">Uncharacterized protein</fullName>
    </submittedName>
</protein>
<dbReference type="RefSeq" id="WP_279931659.1">
    <property type="nucleotide sequence ID" value="NZ_JARWBG010000044.1"/>
</dbReference>
<gene>
    <name evidence="1" type="ORF">QCN29_27980</name>
</gene>
<accession>A0ABT6HV15</accession>
<evidence type="ECO:0000313" key="1">
    <source>
        <dbReference type="EMBL" id="MDH2392549.1"/>
    </source>
</evidence>
<evidence type="ECO:0000313" key="2">
    <source>
        <dbReference type="Proteomes" id="UP001223144"/>
    </source>
</evidence>